<gene>
    <name evidence="4" type="ORF">WCD41_09530</name>
</gene>
<dbReference type="Pfam" id="PF14219">
    <property type="entry name" value="DUF4328"/>
    <property type="match status" value="1"/>
</dbReference>
<feature type="transmembrane region" description="Helical" evidence="2">
    <location>
        <begin position="150"/>
        <end position="171"/>
    </location>
</feature>
<keyword evidence="2" id="KW-0472">Membrane</keyword>
<feature type="region of interest" description="Disordered" evidence="1">
    <location>
        <begin position="1"/>
        <end position="21"/>
    </location>
</feature>
<evidence type="ECO:0000256" key="2">
    <source>
        <dbReference type="SAM" id="Phobius"/>
    </source>
</evidence>
<proteinExistence type="predicted"/>
<dbReference type="Proteomes" id="UP001370100">
    <property type="component" value="Unassembled WGS sequence"/>
</dbReference>
<feature type="compositionally biased region" description="Basic and acidic residues" evidence="1">
    <location>
        <begin position="324"/>
        <end position="339"/>
    </location>
</feature>
<dbReference type="RefSeq" id="WP_337713153.1">
    <property type="nucleotide sequence ID" value="NZ_JBBEGL010000002.1"/>
</dbReference>
<evidence type="ECO:0000259" key="3">
    <source>
        <dbReference type="Pfam" id="PF14219"/>
    </source>
</evidence>
<evidence type="ECO:0000256" key="1">
    <source>
        <dbReference type="SAM" id="MobiDB-lite"/>
    </source>
</evidence>
<keyword evidence="2" id="KW-1133">Transmembrane helix</keyword>
<evidence type="ECO:0000313" key="5">
    <source>
        <dbReference type="Proteomes" id="UP001370100"/>
    </source>
</evidence>
<sequence length="354" mass="36699">MICPRCGRPQPPSDAPGAPRSGATRFCVHCGRVLAGVRWVALPPDALRPRETRQTRRPYAGPPRYGATPRWSLWGWMPAPDPGADGGLPLPPPRDPEDVLRRTADVLVRVATVTLVLAGLGAVAELWRYGLLVASRNTALSAAPLAVSDGLVTLVGLLAPVAALATGALFLRWLHLGREIAGAYTGTRPARRIWAVVVGSVLPGPNLTVPGAALTELEHTASALPADARPWPSPTVRRWWVAWDASVVLGVAAVLRGLGASTQALADSVLLHAVADAAAAVAAWATVRVVMHLTELLAPELRPAGRESVLGVGPARSDPADPPAARDGEGSAPVAEDRVAAGGGRRGGVGTEIG</sequence>
<comment type="caution">
    <text evidence="4">The sequence shown here is derived from an EMBL/GenBank/DDBJ whole genome shotgun (WGS) entry which is preliminary data.</text>
</comment>
<feature type="compositionally biased region" description="Gly residues" evidence="1">
    <location>
        <begin position="341"/>
        <end position="354"/>
    </location>
</feature>
<feature type="domain" description="DUF4328" evidence="3">
    <location>
        <begin position="136"/>
        <end position="294"/>
    </location>
</feature>
<accession>A0ABU8N4S3</accession>
<protein>
    <submittedName>
        <fullName evidence="4">DUF4328 domain-containing protein</fullName>
    </submittedName>
</protein>
<dbReference type="EMBL" id="JBBEGL010000002">
    <property type="protein sequence ID" value="MEJ2886688.1"/>
    <property type="molecule type" value="Genomic_DNA"/>
</dbReference>
<evidence type="ECO:0000313" key="4">
    <source>
        <dbReference type="EMBL" id="MEJ2886688.1"/>
    </source>
</evidence>
<organism evidence="4 5">
    <name type="scientific">Actinomycetospora aeridis</name>
    <dbReference type="NCBI Taxonomy" id="3129231"/>
    <lineage>
        <taxon>Bacteria</taxon>
        <taxon>Bacillati</taxon>
        <taxon>Actinomycetota</taxon>
        <taxon>Actinomycetes</taxon>
        <taxon>Pseudonocardiales</taxon>
        <taxon>Pseudonocardiaceae</taxon>
        <taxon>Actinomycetospora</taxon>
    </lineage>
</organism>
<dbReference type="InterPro" id="IPR025565">
    <property type="entry name" value="DUF4328"/>
</dbReference>
<keyword evidence="5" id="KW-1185">Reference proteome</keyword>
<feature type="transmembrane region" description="Helical" evidence="2">
    <location>
        <begin position="106"/>
        <end position="130"/>
    </location>
</feature>
<feature type="region of interest" description="Disordered" evidence="1">
    <location>
        <begin position="308"/>
        <end position="354"/>
    </location>
</feature>
<keyword evidence="2" id="KW-0812">Transmembrane</keyword>
<name>A0ABU8N4S3_9PSEU</name>
<reference evidence="4 5" key="1">
    <citation type="submission" date="2024-03" db="EMBL/GenBank/DDBJ databases">
        <title>Actinomycetospora sp. OC33-EN06, a novel actinomycete isolated from wild orchid (Aerides multiflora).</title>
        <authorList>
            <person name="Suriyachadkun C."/>
        </authorList>
    </citation>
    <scope>NUCLEOTIDE SEQUENCE [LARGE SCALE GENOMIC DNA]</scope>
    <source>
        <strain evidence="4 5">OC33-EN06</strain>
    </source>
</reference>